<organism evidence="1 2">
    <name type="scientific">Brenthis ino</name>
    <name type="common">lesser marbled fritillary</name>
    <dbReference type="NCBI Taxonomy" id="405034"/>
    <lineage>
        <taxon>Eukaryota</taxon>
        <taxon>Metazoa</taxon>
        <taxon>Ecdysozoa</taxon>
        <taxon>Arthropoda</taxon>
        <taxon>Hexapoda</taxon>
        <taxon>Insecta</taxon>
        <taxon>Pterygota</taxon>
        <taxon>Neoptera</taxon>
        <taxon>Endopterygota</taxon>
        <taxon>Lepidoptera</taxon>
        <taxon>Glossata</taxon>
        <taxon>Ditrysia</taxon>
        <taxon>Papilionoidea</taxon>
        <taxon>Nymphalidae</taxon>
        <taxon>Heliconiinae</taxon>
        <taxon>Argynnini</taxon>
        <taxon>Brenthis</taxon>
    </lineage>
</organism>
<gene>
    <name evidence="1" type="ORF">BINO364_LOCUS7641</name>
</gene>
<keyword evidence="2" id="KW-1185">Reference proteome</keyword>
<protein>
    <submittedName>
        <fullName evidence="1">Uncharacterized protein</fullName>
    </submittedName>
</protein>
<dbReference type="AlphaFoldDB" id="A0A8J9Y775"/>
<feature type="non-terminal residue" evidence="1">
    <location>
        <position position="182"/>
    </location>
</feature>
<dbReference type="OrthoDB" id="7431618at2759"/>
<dbReference type="Proteomes" id="UP000838878">
    <property type="component" value="Chromosome 2"/>
</dbReference>
<name>A0A8J9Y775_9NEOP</name>
<dbReference type="EMBL" id="OV170222">
    <property type="protein sequence ID" value="CAH0721554.1"/>
    <property type="molecule type" value="Genomic_DNA"/>
</dbReference>
<sequence length="182" mass="21164">MQWILTGLVTFSCSVKTYQVNRINESSYLVTSLPDFEHAKKFDKKANGNRIVPINNDKRSFTINDYYDSTPSTVNVGEKKENLKVTIPASFIKNARDQYFRNYYPTMKTSNSLYSPEVNSYSELAPLKKCKPLQSRHNLNIARYLASRLIMGEQDELGQDNKIIRNKRRTKSQRFTRHAILK</sequence>
<proteinExistence type="predicted"/>
<accession>A0A8J9Y775</accession>
<reference evidence="1" key="1">
    <citation type="submission" date="2021-12" db="EMBL/GenBank/DDBJ databases">
        <authorList>
            <person name="Martin H S."/>
        </authorList>
    </citation>
    <scope>NUCLEOTIDE SEQUENCE</scope>
</reference>
<evidence type="ECO:0000313" key="1">
    <source>
        <dbReference type="EMBL" id="CAH0721554.1"/>
    </source>
</evidence>
<evidence type="ECO:0000313" key="2">
    <source>
        <dbReference type="Proteomes" id="UP000838878"/>
    </source>
</evidence>